<dbReference type="RefSeq" id="WP_345396524.1">
    <property type="nucleotide sequence ID" value="NZ_BAAAXS010000001.1"/>
</dbReference>
<organism evidence="3 4">
    <name type="scientific">Nonomuraea salmonea</name>
    <dbReference type="NCBI Taxonomy" id="46181"/>
    <lineage>
        <taxon>Bacteria</taxon>
        <taxon>Bacillati</taxon>
        <taxon>Actinomycetota</taxon>
        <taxon>Actinomycetes</taxon>
        <taxon>Streptosporangiales</taxon>
        <taxon>Streptosporangiaceae</taxon>
        <taxon>Nonomuraea</taxon>
    </lineage>
</organism>
<gene>
    <name evidence="3" type="ORF">ACFFR3_04325</name>
</gene>
<keyword evidence="4" id="KW-1185">Reference proteome</keyword>
<accession>A0ABV5NEK4</accession>
<feature type="domain" description="SPFH" evidence="2">
    <location>
        <begin position="26"/>
        <end position="50"/>
    </location>
</feature>
<dbReference type="EMBL" id="JBHMCF010000003">
    <property type="protein sequence ID" value="MFB9468717.1"/>
    <property type="molecule type" value="Genomic_DNA"/>
</dbReference>
<dbReference type="Proteomes" id="UP001589568">
    <property type="component" value="Unassembled WGS sequence"/>
</dbReference>
<sequence length="70" mass="7865">MALLDKIRGEFIDIVEWLDDSRDTLVWRFPRHDNEIKMGARLVVRESPAASGAPAGTRHRAGWPGMSTTC</sequence>
<evidence type="ECO:0000313" key="3">
    <source>
        <dbReference type="EMBL" id="MFB9468717.1"/>
    </source>
</evidence>
<feature type="region of interest" description="Disordered" evidence="1">
    <location>
        <begin position="47"/>
        <end position="70"/>
    </location>
</feature>
<name>A0ABV5NEK4_9ACTN</name>
<comment type="caution">
    <text evidence="3">The sequence shown here is derived from an EMBL/GenBank/DDBJ whole genome shotgun (WGS) entry which is preliminary data.</text>
</comment>
<protein>
    <submittedName>
        <fullName evidence="3">SPFH domain-containing protein</fullName>
    </submittedName>
</protein>
<evidence type="ECO:0000259" key="2">
    <source>
        <dbReference type="Pfam" id="PF13421"/>
    </source>
</evidence>
<evidence type="ECO:0000256" key="1">
    <source>
        <dbReference type="SAM" id="MobiDB-lite"/>
    </source>
</evidence>
<proteinExistence type="predicted"/>
<reference evidence="3 4" key="1">
    <citation type="submission" date="2024-09" db="EMBL/GenBank/DDBJ databases">
        <authorList>
            <person name="Sun Q."/>
            <person name="Mori K."/>
        </authorList>
    </citation>
    <scope>NUCLEOTIDE SEQUENCE [LARGE SCALE GENOMIC DNA]</scope>
    <source>
        <strain evidence="3 4">JCM 3324</strain>
    </source>
</reference>
<evidence type="ECO:0000313" key="4">
    <source>
        <dbReference type="Proteomes" id="UP001589568"/>
    </source>
</evidence>
<dbReference type="Pfam" id="PF13421">
    <property type="entry name" value="Band_7_1"/>
    <property type="match status" value="1"/>
</dbReference>
<dbReference type="InterPro" id="IPR033880">
    <property type="entry name" value="SPFH_YdjI"/>
</dbReference>